<accession>A0AAD5K088</accession>
<evidence type="ECO:0000313" key="2">
    <source>
        <dbReference type="EMBL" id="KAI9263244.1"/>
    </source>
</evidence>
<reference evidence="2" key="1">
    <citation type="journal article" date="2022" name="IScience">
        <title>Evolution of zygomycete secretomes and the origins of terrestrial fungal ecologies.</title>
        <authorList>
            <person name="Chang Y."/>
            <person name="Wang Y."/>
            <person name="Mondo S."/>
            <person name="Ahrendt S."/>
            <person name="Andreopoulos W."/>
            <person name="Barry K."/>
            <person name="Beard J."/>
            <person name="Benny G.L."/>
            <person name="Blankenship S."/>
            <person name="Bonito G."/>
            <person name="Cuomo C."/>
            <person name="Desiro A."/>
            <person name="Gervers K.A."/>
            <person name="Hundley H."/>
            <person name="Kuo A."/>
            <person name="LaButti K."/>
            <person name="Lang B.F."/>
            <person name="Lipzen A."/>
            <person name="O'Donnell K."/>
            <person name="Pangilinan J."/>
            <person name="Reynolds N."/>
            <person name="Sandor L."/>
            <person name="Smith M.E."/>
            <person name="Tsang A."/>
            <person name="Grigoriev I.V."/>
            <person name="Stajich J.E."/>
            <person name="Spatafora J.W."/>
        </authorList>
    </citation>
    <scope>NUCLEOTIDE SEQUENCE</scope>
    <source>
        <strain evidence="2">RSA 2281</strain>
    </source>
</reference>
<organism evidence="2 3">
    <name type="scientific">Phascolomyces articulosus</name>
    <dbReference type="NCBI Taxonomy" id="60185"/>
    <lineage>
        <taxon>Eukaryota</taxon>
        <taxon>Fungi</taxon>
        <taxon>Fungi incertae sedis</taxon>
        <taxon>Mucoromycota</taxon>
        <taxon>Mucoromycotina</taxon>
        <taxon>Mucoromycetes</taxon>
        <taxon>Mucorales</taxon>
        <taxon>Lichtheimiaceae</taxon>
        <taxon>Phascolomyces</taxon>
    </lineage>
</organism>
<feature type="region of interest" description="Disordered" evidence="1">
    <location>
        <begin position="199"/>
        <end position="233"/>
    </location>
</feature>
<sequence length="233" mass="26795">MLIKFAHSRLTCGLYLILKRMNIMLVLGNYRGNQQHQNFFMIWENPYVKGRTFLMVFWVVHWRMLRQRASGWIIQICDLQGQISSLHLIQKGLYVAIPQYKFGFPTSISGLESLMNTFIALKTFVTQMGGHANNIRVAIDELENRRRSRGKQFGRPKSPLLGNSKTEWERPTWYSPVRGDQSKSRIPLYLFGNIKDVDDFASPGKPENDRSKGEAPVAAETDEYGFIMTAKTG</sequence>
<dbReference type="AlphaFoldDB" id="A0AAD5K088"/>
<evidence type="ECO:0000313" key="3">
    <source>
        <dbReference type="Proteomes" id="UP001209540"/>
    </source>
</evidence>
<proteinExistence type="predicted"/>
<comment type="caution">
    <text evidence="2">The sequence shown here is derived from an EMBL/GenBank/DDBJ whole genome shotgun (WGS) entry which is preliminary data.</text>
</comment>
<gene>
    <name evidence="2" type="ORF">BDA99DRAFT_509675</name>
</gene>
<name>A0AAD5K088_9FUNG</name>
<evidence type="ECO:0000256" key="1">
    <source>
        <dbReference type="SAM" id="MobiDB-lite"/>
    </source>
</evidence>
<reference evidence="2" key="2">
    <citation type="submission" date="2023-02" db="EMBL/GenBank/DDBJ databases">
        <authorList>
            <consortium name="DOE Joint Genome Institute"/>
            <person name="Mondo S.J."/>
            <person name="Chang Y."/>
            <person name="Wang Y."/>
            <person name="Ahrendt S."/>
            <person name="Andreopoulos W."/>
            <person name="Barry K."/>
            <person name="Beard J."/>
            <person name="Benny G.L."/>
            <person name="Blankenship S."/>
            <person name="Bonito G."/>
            <person name="Cuomo C."/>
            <person name="Desiro A."/>
            <person name="Gervers K.A."/>
            <person name="Hundley H."/>
            <person name="Kuo A."/>
            <person name="LaButti K."/>
            <person name="Lang B.F."/>
            <person name="Lipzen A."/>
            <person name="O'Donnell K."/>
            <person name="Pangilinan J."/>
            <person name="Reynolds N."/>
            <person name="Sandor L."/>
            <person name="Smith M.W."/>
            <person name="Tsang A."/>
            <person name="Grigoriev I.V."/>
            <person name="Stajich J.E."/>
            <person name="Spatafora J.W."/>
        </authorList>
    </citation>
    <scope>NUCLEOTIDE SEQUENCE</scope>
    <source>
        <strain evidence="2">RSA 2281</strain>
    </source>
</reference>
<protein>
    <submittedName>
        <fullName evidence="2">Uncharacterized protein</fullName>
    </submittedName>
</protein>
<keyword evidence="3" id="KW-1185">Reference proteome</keyword>
<dbReference type="Proteomes" id="UP001209540">
    <property type="component" value="Unassembled WGS sequence"/>
</dbReference>
<dbReference type="EMBL" id="JAIXMP010000013">
    <property type="protein sequence ID" value="KAI9263244.1"/>
    <property type="molecule type" value="Genomic_DNA"/>
</dbReference>